<dbReference type="AlphaFoldDB" id="A0AAN9X985"/>
<name>A0AAN9X985_PSOTE</name>
<sequence>MKKGRDGGAGYKGARKMMKEMRALVSIQISCLTTKRKKGKDSNLVGGYKGSWLWNGFGFSFSIAIGCLHYLDSGQKEKSSAETLLSNEQMKKWKFYFTISLVHTIQLPDYRPFWEEMDEEEEDLDDWLEHDLYAVFAISSLAEADSTEVSTLVAVIVSNEEVLMEIVKKGGSRSCSRVLHHRLRQCARCMGNGGFSPKVARI</sequence>
<reference evidence="1 2" key="1">
    <citation type="submission" date="2024-01" db="EMBL/GenBank/DDBJ databases">
        <title>The genomes of 5 underutilized Papilionoideae crops provide insights into root nodulation and disease resistanc.</title>
        <authorList>
            <person name="Jiang F."/>
        </authorList>
    </citation>
    <scope>NUCLEOTIDE SEQUENCE [LARGE SCALE GENOMIC DNA]</scope>
    <source>
        <strain evidence="1">DUOXIRENSHENG_FW03</strain>
        <tissue evidence="1">Leaves</tissue>
    </source>
</reference>
<dbReference type="Proteomes" id="UP001386955">
    <property type="component" value="Unassembled WGS sequence"/>
</dbReference>
<accession>A0AAN9X985</accession>
<evidence type="ECO:0000313" key="1">
    <source>
        <dbReference type="EMBL" id="KAK7386638.1"/>
    </source>
</evidence>
<comment type="caution">
    <text evidence="1">The sequence shown here is derived from an EMBL/GenBank/DDBJ whole genome shotgun (WGS) entry which is preliminary data.</text>
</comment>
<keyword evidence="2" id="KW-1185">Reference proteome</keyword>
<dbReference type="EMBL" id="JAYMYS010000007">
    <property type="protein sequence ID" value="KAK7386638.1"/>
    <property type="molecule type" value="Genomic_DNA"/>
</dbReference>
<protein>
    <submittedName>
        <fullName evidence="1">Uncharacterized protein</fullName>
    </submittedName>
</protein>
<evidence type="ECO:0000313" key="2">
    <source>
        <dbReference type="Proteomes" id="UP001386955"/>
    </source>
</evidence>
<gene>
    <name evidence="1" type="ORF">VNO78_26972</name>
</gene>
<proteinExistence type="predicted"/>
<organism evidence="1 2">
    <name type="scientific">Psophocarpus tetragonolobus</name>
    <name type="common">Winged bean</name>
    <name type="synonym">Dolichos tetragonolobus</name>
    <dbReference type="NCBI Taxonomy" id="3891"/>
    <lineage>
        <taxon>Eukaryota</taxon>
        <taxon>Viridiplantae</taxon>
        <taxon>Streptophyta</taxon>
        <taxon>Embryophyta</taxon>
        <taxon>Tracheophyta</taxon>
        <taxon>Spermatophyta</taxon>
        <taxon>Magnoliopsida</taxon>
        <taxon>eudicotyledons</taxon>
        <taxon>Gunneridae</taxon>
        <taxon>Pentapetalae</taxon>
        <taxon>rosids</taxon>
        <taxon>fabids</taxon>
        <taxon>Fabales</taxon>
        <taxon>Fabaceae</taxon>
        <taxon>Papilionoideae</taxon>
        <taxon>50 kb inversion clade</taxon>
        <taxon>NPAAA clade</taxon>
        <taxon>indigoferoid/millettioid clade</taxon>
        <taxon>Phaseoleae</taxon>
        <taxon>Psophocarpus</taxon>
    </lineage>
</organism>